<dbReference type="PANTHER" id="PTHR38588">
    <property type="entry name" value="BLL0334 PROTEIN"/>
    <property type="match status" value="1"/>
</dbReference>
<dbReference type="InterPro" id="IPR010419">
    <property type="entry name" value="CO_DH_gsu"/>
</dbReference>
<dbReference type="InterPro" id="IPR023393">
    <property type="entry name" value="START-like_dom_sf"/>
</dbReference>
<dbReference type="AlphaFoldDB" id="A0A2T2XHX8"/>
<name>A0A2T2XHX8_9FIRM</name>
<dbReference type="PANTHER" id="PTHR38588:SF1">
    <property type="entry name" value="BLL0334 PROTEIN"/>
    <property type="match status" value="1"/>
</dbReference>
<comment type="caution">
    <text evidence="1">The sequence shown here is derived from an EMBL/GenBank/DDBJ whole genome shotgun (WGS) entry which is preliminary data.</text>
</comment>
<evidence type="ECO:0000313" key="2">
    <source>
        <dbReference type="Proteomes" id="UP000242972"/>
    </source>
</evidence>
<sequence length="148" mass="15724">MKLDGHKILAVGPFQAYELLIDPEVLVRTMPGLKSLTPNGEGGYHAEMEMGVAAIKGKYSGEMRMEDMHPGESYRLRMHGQGPGGFVDVNMTVTVSSTPEGSDLHYQGDANVGGTIAGVGQRVLSGVANIIIGQFFSAMAKEAEKVAN</sequence>
<proteinExistence type="predicted"/>
<dbReference type="SUPFAM" id="SSF55961">
    <property type="entry name" value="Bet v1-like"/>
    <property type="match status" value="1"/>
</dbReference>
<accession>A0A2T2XHX8</accession>
<evidence type="ECO:0000313" key="1">
    <source>
        <dbReference type="EMBL" id="PSR34123.1"/>
    </source>
</evidence>
<dbReference type="Proteomes" id="UP000242972">
    <property type="component" value="Unassembled WGS sequence"/>
</dbReference>
<dbReference type="EMBL" id="PXYW01000012">
    <property type="protein sequence ID" value="PSR34123.1"/>
    <property type="molecule type" value="Genomic_DNA"/>
</dbReference>
<dbReference type="Pfam" id="PF06240">
    <property type="entry name" value="COXG"/>
    <property type="match status" value="1"/>
</dbReference>
<protein>
    <submittedName>
        <fullName evidence="1">Carbon monoxide dehydrogenase</fullName>
    </submittedName>
</protein>
<dbReference type="CDD" id="cd05018">
    <property type="entry name" value="CoxG"/>
    <property type="match status" value="1"/>
</dbReference>
<organism evidence="1 2">
    <name type="scientific">Sulfobacillus benefaciens</name>
    <dbReference type="NCBI Taxonomy" id="453960"/>
    <lineage>
        <taxon>Bacteria</taxon>
        <taxon>Bacillati</taxon>
        <taxon>Bacillota</taxon>
        <taxon>Clostridia</taxon>
        <taxon>Eubacteriales</taxon>
        <taxon>Clostridiales Family XVII. Incertae Sedis</taxon>
        <taxon>Sulfobacillus</taxon>
    </lineage>
</organism>
<dbReference type="Gene3D" id="3.30.530.20">
    <property type="match status" value="1"/>
</dbReference>
<reference evidence="1 2" key="1">
    <citation type="journal article" date="2014" name="BMC Genomics">
        <title>Comparison of environmental and isolate Sulfobacillus genomes reveals diverse carbon, sulfur, nitrogen, and hydrogen metabolisms.</title>
        <authorList>
            <person name="Justice N.B."/>
            <person name="Norman A."/>
            <person name="Brown C.T."/>
            <person name="Singh A."/>
            <person name="Thomas B.C."/>
            <person name="Banfield J.F."/>
        </authorList>
    </citation>
    <scope>NUCLEOTIDE SEQUENCE [LARGE SCALE GENOMIC DNA]</scope>
    <source>
        <strain evidence="1">AMDSBA4</strain>
    </source>
</reference>
<gene>
    <name evidence="1" type="ORF">C7B46_06920</name>
</gene>